<dbReference type="EMBL" id="SACL01000003">
    <property type="protein sequence ID" value="RVT96899.1"/>
    <property type="molecule type" value="Genomic_DNA"/>
</dbReference>
<feature type="domain" description="Predicted 3'-5' exonuclease PolB-like" evidence="1">
    <location>
        <begin position="58"/>
        <end position="258"/>
    </location>
</feature>
<dbReference type="InterPro" id="IPR012337">
    <property type="entry name" value="RNaseH-like_sf"/>
</dbReference>
<accession>A0A437MGX7</accession>
<reference evidence="2 3" key="1">
    <citation type="submission" date="2019-01" db="EMBL/GenBank/DDBJ databases">
        <authorList>
            <person name="Chen W.-M."/>
        </authorList>
    </citation>
    <scope>NUCLEOTIDE SEQUENCE [LARGE SCALE GENOMIC DNA]</scope>
    <source>
        <strain evidence="2 3">CCP-6</strain>
    </source>
</reference>
<organism evidence="2 3">
    <name type="scientific">Rhodovarius crocodyli</name>
    <dbReference type="NCBI Taxonomy" id="1979269"/>
    <lineage>
        <taxon>Bacteria</taxon>
        <taxon>Pseudomonadati</taxon>
        <taxon>Pseudomonadota</taxon>
        <taxon>Alphaproteobacteria</taxon>
        <taxon>Acetobacterales</taxon>
        <taxon>Roseomonadaceae</taxon>
        <taxon>Rhodovarius</taxon>
    </lineage>
</organism>
<proteinExistence type="predicted"/>
<dbReference type="OrthoDB" id="13288at2"/>
<dbReference type="AlphaFoldDB" id="A0A437MGX7"/>
<dbReference type="InterPro" id="IPR019288">
    <property type="entry name" value="3'-5'_exonuclease_PolB-like"/>
</dbReference>
<evidence type="ECO:0000313" key="2">
    <source>
        <dbReference type="EMBL" id="RVT96899.1"/>
    </source>
</evidence>
<gene>
    <name evidence="2" type="ORF">EOD42_10885</name>
</gene>
<evidence type="ECO:0000259" key="1">
    <source>
        <dbReference type="Pfam" id="PF10108"/>
    </source>
</evidence>
<protein>
    <recommendedName>
        <fullName evidence="1">Predicted 3'-5' exonuclease PolB-like domain-containing protein</fullName>
    </recommendedName>
</protein>
<comment type="caution">
    <text evidence="2">The sequence shown here is derived from an EMBL/GenBank/DDBJ whole genome shotgun (WGS) entry which is preliminary data.</text>
</comment>
<dbReference type="Proteomes" id="UP000282957">
    <property type="component" value="Unassembled WGS sequence"/>
</dbReference>
<keyword evidence="3" id="KW-1185">Reference proteome</keyword>
<dbReference type="GO" id="GO:0003676">
    <property type="term" value="F:nucleic acid binding"/>
    <property type="evidence" value="ECO:0007669"/>
    <property type="project" value="InterPro"/>
</dbReference>
<dbReference type="Gene3D" id="3.30.420.10">
    <property type="entry name" value="Ribonuclease H-like superfamily/Ribonuclease H"/>
    <property type="match status" value="1"/>
</dbReference>
<dbReference type="SUPFAM" id="SSF53098">
    <property type="entry name" value="Ribonuclease H-like"/>
    <property type="match status" value="1"/>
</dbReference>
<name>A0A437MGX7_9PROT</name>
<dbReference type="Pfam" id="PF10108">
    <property type="entry name" value="DNA_pol_B_exo2"/>
    <property type="match status" value="1"/>
</dbReference>
<evidence type="ECO:0000313" key="3">
    <source>
        <dbReference type="Proteomes" id="UP000282957"/>
    </source>
</evidence>
<sequence length="269" mass="28506">MAGPAMTDRILVLDIETVPDLAAGRVLLGAAAEGLDDAALRAALGARYARPGEDPAHAFLKAPLHRVVVLGVLRARRDGMGEPWRVTQLDARATGEESEAELLEKLDQAFRNQPVLVGFNTQGFDLPVLRYRAMALGVPMPNLFGRGGRDYGHRYGNDHIDLCDRLSGHRASTPPSLAECAALLGLDAKSFMGGAAVEAAAAEGKLADVAAYCEQDVVNTWALALRWMMATGLLGADDARASMAALADTVESSGKPQLLPLLDGLRQLA</sequence>
<dbReference type="InterPro" id="IPR036397">
    <property type="entry name" value="RNaseH_sf"/>
</dbReference>